<sequence>MTRIEKLYAEYTEQDEYIYSNETVRIKKNRAGINVSLINLKKTIDPKVIDDLDKRIMNLAIAHEQNGFVMGFRYAMKLAKEAFA</sequence>
<accession>A0A7I8D501</accession>
<dbReference type="EMBL" id="AP023321">
    <property type="protein sequence ID" value="BCI60862.1"/>
    <property type="molecule type" value="Genomic_DNA"/>
</dbReference>
<dbReference type="RefSeq" id="WP_147625204.1">
    <property type="nucleotide sequence ID" value="NZ_AP023321.1"/>
</dbReference>
<dbReference type="KEGG" id="sman:C12CBH8_15010"/>
<keyword evidence="2" id="KW-1185">Reference proteome</keyword>
<reference evidence="2" key="1">
    <citation type="submission" date="2020-07" db="EMBL/GenBank/DDBJ databases">
        <title>Complete genome sequencing of Clostridia bacterium strain 12CBH8.</title>
        <authorList>
            <person name="Sakamoto M."/>
            <person name="Murakami T."/>
            <person name="Mori H."/>
        </authorList>
    </citation>
    <scope>NUCLEOTIDE SEQUENCE [LARGE SCALE GENOMIC DNA]</scope>
    <source>
        <strain evidence="2">12CBH8</strain>
    </source>
</reference>
<dbReference type="AlphaFoldDB" id="A0A7I8D501"/>
<organism evidence="1 2">
    <name type="scientific">Solibaculum mannosilyticum</name>
    <dbReference type="NCBI Taxonomy" id="2780922"/>
    <lineage>
        <taxon>Bacteria</taxon>
        <taxon>Bacillati</taxon>
        <taxon>Bacillota</taxon>
        <taxon>Clostridia</taxon>
        <taxon>Eubacteriales</taxon>
        <taxon>Oscillospiraceae</taxon>
        <taxon>Solibaculum</taxon>
    </lineage>
</organism>
<gene>
    <name evidence="1" type="ORF">C12CBH8_15010</name>
</gene>
<evidence type="ECO:0000313" key="1">
    <source>
        <dbReference type="EMBL" id="BCI60862.1"/>
    </source>
</evidence>
<protein>
    <submittedName>
        <fullName evidence="1">Uncharacterized protein</fullName>
    </submittedName>
</protein>
<name>A0A7I8D501_9FIRM</name>
<evidence type="ECO:0000313" key="2">
    <source>
        <dbReference type="Proteomes" id="UP000593890"/>
    </source>
</evidence>
<dbReference type="Proteomes" id="UP000593890">
    <property type="component" value="Chromosome"/>
</dbReference>
<proteinExistence type="predicted"/>